<sequence>MLSVDFIRENKEKVALAAKNKNRTVDIDAILTLDDSRKTCIQQIQKLREERNTLASAKGDEKAHERGREIKDDLKKLESELSELEAKLNISLMELPNISADDVPVGQTEEQNEVVRKNGTVPSFDFEPKDHLTLGEALDILDVKRAAKVSGARFTYLKNEAVLLEFALIQLALTELTKEGFIPVIPPTLIKKEITEKLGYWHAGGNEDYYWVKEPEEESKGLYLIGTAEHSIVPLHQDEILDVKELPKRYIAFSSCFRREAGTYGKDTRGILRLHQFDKLEMVSFTTPEKGDGEHEFLLSLEERLFQLLEVPYQVVKMCTGDLGFPAARKYDISAWIPSQKKYREVTSTSTTTDFQSRRLNIKYRDGESTQYVHILNGTAFAIGRTLIAIIENNQQKDGSIKIPDVLVKYTGFEFIK</sequence>
<feature type="binding site" evidence="12 14">
    <location>
        <begin position="345"/>
        <end position="348"/>
    </location>
    <ligand>
        <name>ATP</name>
        <dbReference type="ChEBI" id="CHEBI:30616"/>
    </ligand>
</feature>
<evidence type="ECO:0000256" key="12">
    <source>
        <dbReference type="HAMAP-Rule" id="MF_00176"/>
    </source>
</evidence>
<dbReference type="InterPro" id="IPR006195">
    <property type="entry name" value="aa-tRNA-synth_II"/>
</dbReference>
<dbReference type="GO" id="GO:0016260">
    <property type="term" value="P:selenocysteine biosynthetic process"/>
    <property type="evidence" value="ECO:0007669"/>
    <property type="project" value="UniProtKB-UniRule"/>
</dbReference>
<dbReference type="AlphaFoldDB" id="A0A1F7GLJ4"/>
<dbReference type="InterPro" id="IPR045864">
    <property type="entry name" value="aa-tRNA-synth_II/BPL/LPL"/>
</dbReference>
<dbReference type="Pfam" id="PF02403">
    <property type="entry name" value="Seryl_tRNA_N"/>
    <property type="match status" value="1"/>
</dbReference>
<protein>
    <recommendedName>
        <fullName evidence="12">Serine--tRNA ligase</fullName>
        <ecNumber evidence="12">6.1.1.11</ecNumber>
    </recommendedName>
    <alternativeName>
        <fullName evidence="12">Seryl-tRNA synthetase</fullName>
        <shortName evidence="12">SerRS</shortName>
    </alternativeName>
    <alternativeName>
        <fullName evidence="12">Seryl-tRNA(Ser/Sec) synthetase</fullName>
    </alternativeName>
</protein>
<evidence type="ECO:0000256" key="5">
    <source>
        <dbReference type="ARBA" id="ARBA00022598"/>
    </source>
</evidence>
<comment type="subunit">
    <text evidence="12">Homodimer. The tRNA molecule binds across the dimer.</text>
</comment>
<comment type="domain">
    <text evidence="12">Consists of two distinct domains, a catalytic core and a N-terminal extension that is involved in tRNA binding.</text>
</comment>
<dbReference type="HAMAP" id="MF_00176">
    <property type="entry name" value="Ser_tRNA_synth_type1"/>
    <property type="match status" value="1"/>
</dbReference>
<dbReference type="PANTHER" id="PTHR43697">
    <property type="entry name" value="SERYL-TRNA SYNTHETASE"/>
    <property type="match status" value="1"/>
</dbReference>
<dbReference type="UniPathway" id="UPA00906">
    <property type="reaction ID" value="UER00895"/>
</dbReference>
<comment type="subcellular location">
    <subcellularLocation>
        <location evidence="1 12">Cytoplasm</location>
    </subcellularLocation>
</comment>
<dbReference type="Gene3D" id="1.10.287.40">
    <property type="entry name" value="Serine-tRNA synthetase, tRNA binding domain"/>
    <property type="match status" value="1"/>
</dbReference>
<comment type="function">
    <text evidence="12">Catalyzes the attachment of serine to tRNA(Ser). Is also able to aminoacylate tRNA(Sec) with serine, to form the misacylated tRNA L-seryl-tRNA(Sec), which will be further converted into selenocysteinyl-tRNA(Sec).</text>
</comment>
<dbReference type="PROSITE" id="PS50862">
    <property type="entry name" value="AA_TRNA_LIGASE_II"/>
    <property type="match status" value="1"/>
</dbReference>
<feature type="binding site" evidence="12 14">
    <location>
        <begin position="258"/>
        <end position="260"/>
    </location>
    <ligand>
        <name>ATP</name>
        <dbReference type="ChEBI" id="CHEBI:30616"/>
    </ligand>
</feature>
<comment type="catalytic activity">
    <reaction evidence="10 12">
        <text>tRNA(Sec) + L-serine + ATP = L-seryl-tRNA(Sec) + AMP + diphosphate + H(+)</text>
        <dbReference type="Rhea" id="RHEA:42580"/>
        <dbReference type="Rhea" id="RHEA-COMP:9742"/>
        <dbReference type="Rhea" id="RHEA-COMP:10128"/>
        <dbReference type="ChEBI" id="CHEBI:15378"/>
        <dbReference type="ChEBI" id="CHEBI:30616"/>
        <dbReference type="ChEBI" id="CHEBI:33019"/>
        <dbReference type="ChEBI" id="CHEBI:33384"/>
        <dbReference type="ChEBI" id="CHEBI:78442"/>
        <dbReference type="ChEBI" id="CHEBI:78533"/>
        <dbReference type="ChEBI" id="CHEBI:456215"/>
        <dbReference type="EC" id="6.1.1.11"/>
    </reaction>
</comment>
<feature type="domain" description="Aminoacyl-transfer RNA synthetases class-II family profile" evidence="16">
    <location>
        <begin position="130"/>
        <end position="404"/>
    </location>
</feature>
<keyword evidence="4 12" id="KW-0963">Cytoplasm</keyword>
<dbReference type="GO" id="GO:0004828">
    <property type="term" value="F:serine-tRNA ligase activity"/>
    <property type="evidence" value="ECO:0007669"/>
    <property type="project" value="UniProtKB-UniRule"/>
</dbReference>
<evidence type="ECO:0000259" key="16">
    <source>
        <dbReference type="PROSITE" id="PS50862"/>
    </source>
</evidence>
<comment type="pathway">
    <text evidence="2 12">Aminoacyl-tRNA biosynthesis; selenocysteinyl-tRNA(Sec) biosynthesis; L-seryl-tRNA(Sec) from L-serine and tRNA(Sec): step 1/1.</text>
</comment>
<evidence type="ECO:0000256" key="11">
    <source>
        <dbReference type="ARBA" id="ARBA00048823"/>
    </source>
</evidence>
<keyword evidence="9 12" id="KW-0030">Aminoacyl-tRNA synthetase</keyword>
<feature type="binding site" evidence="12">
    <location>
        <begin position="227"/>
        <end position="229"/>
    </location>
    <ligand>
        <name>L-serine</name>
        <dbReference type="ChEBI" id="CHEBI:33384"/>
    </ligand>
</feature>
<feature type="binding site" evidence="12">
    <location>
        <position position="379"/>
    </location>
    <ligand>
        <name>L-serine</name>
        <dbReference type="ChEBI" id="CHEBI:33384"/>
    </ligand>
</feature>
<evidence type="ECO:0000256" key="4">
    <source>
        <dbReference type="ARBA" id="ARBA00022490"/>
    </source>
</evidence>
<dbReference type="SUPFAM" id="SSF55681">
    <property type="entry name" value="Class II aaRS and biotin synthetases"/>
    <property type="match status" value="1"/>
</dbReference>
<feature type="binding site" evidence="13">
    <location>
        <position position="227"/>
    </location>
    <ligand>
        <name>L-serine</name>
        <dbReference type="ChEBI" id="CHEBI:33384"/>
    </ligand>
</feature>
<dbReference type="Pfam" id="PF00587">
    <property type="entry name" value="tRNA-synt_2b"/>
    <property type="match status" value="1"/>
</dbReference>
<keyword evidence="5 12" id="KW-0436">Ligase</keyword>
<dbReference type="InterPro" id="IPR033729">
    <property type="entry name" value="SerRS_core"/>
</dbReference>
<dbReference type="PANTHER" id="PTHR43697:SF1">
    <property type="entry name" value="SERINE--TRNA LIGASE"/>
    <property type="match status" value="1"/>
</dbReference>
<dbReference type="Proteomes" id="UP000176850">
    <property type="component" value="Unassembled WGS sequence"/>
</dbReference>
<feature type="site" description="Important for serine binding" evidence="13">
    <location>
        <position position="379"/>
    </location>
</feature>
<evidence type="ECO:0000313" key="18">
    <source>
        <dbReference type="Proteomes" id="UP000176850"/>
    </source>
</evidence>
<evidence type="ECO:0000256" key="6">
    <source>
        <dbReference type="ARBA" id="ARBA00022741"/>
    </source>
</evidence>
<dbReference type="InterPro" id="IPR015866">
    <property type="entry name" value="Ser-tRNA-synth_1_N"/>
</dbReference>
<comment type="catalytic activity">
    <reaction evidence="11 12">
        <text>tRNA(Ser) + L-serine + ATP = L-seryl-tRNA(Ser) + AMP + diphosphate + H(+)</text>
        <dbReference type="Rhea" id="RHEA:12292"/>
        <dbReference type="Rhea" id="RHEA-COMP:9669"/>
        <dbReference type="Rhea" id="RHEA-COMP:9703"/>
        <dbReference type="ChEBI" id="CHEBI:15378"/>
        <dbReference type="ChEBI" id="CHEBI:30616"/>
        <dbReference type="ChEBI" id="CHEBI:33019"/>
        <dbReference type="ChEBI" id="CHEBI:33384"/>
        <dbReference type="ChEBI" id="CHEBI:78442"/>
        <dbReference type="ChEBI" id="CHEBI:78533"/>
        <dbReference type="ChEBI" id="CHEBI:456215"/>
        <dbReference type="EC" id="6.1.1.11"/>
    </reaction>
</comment>
<feature type="binding site" evidence="12 13">
    <location>
        <position position="281"/>
    </location>
    <ligand>
        <name>L-serine</name>
        <dbReference type="ChEBI" id="CHEBI:33384"/>
    </ligand>
</feature>
<reference evidence="17 18" key="1">
    <citation type="journal article" date="2016" name="Nat. Commun.">
        <title>Thousands of microbial genomes shed light on interconnected biogeochemical processes in an aquifer system.</title>
        <authorList>
            <person name="Anantharaman K."/>
            <person name="Brown C.T."/>
            <person name="Hug L.A."/>
            <person name="Sharon I."/>
            <person name="Castelle C.J."/>
            <person name="Probst A.J."/>
            <person name="Thomas B.C."/>
            <person name="Singh A."/>
            <person name="Wilkins M.J."/>
            <person name="Karaoz U."/>
            <person name="Brodie E.L."/>
            <person name="Williams K.H."/>
            <person name="Hubbard S.S."/>
            <person name="Banfield J.F."/>
        </authorList>
    </citation>
    <scope>NUCLEOTIDE SEQUENCE [LARGE SCALE GENOMIC DNA]</scope>
</reference>
<dbReference type="PIRSF" id="PIRSF001529">
    <property type="entry name" value="Ser-tRNA-synth_IIa"/>
    <property type="match status" value="1"/>
</dbReference>
<dbReference type="Gene3D" id="3.30.930.10">
    <property type="entry name" value="Bira Bifunctional Protein, Domain 2"/>
    <property type="match status" value="1"/>
</dbReference>
<evidence type="ECO:0000256" key="15">
    <source>
        <dbReference type="SAM" id="Coils"/>
    </source>
</evidence>
<evidence type="ECO:0000256" key="14">
    <source>
        <dbReference type="PIRSR" id="PIRSR001529-2"/>
    </source>
</evidence>
<evidence type="ECO:0000256" key="13">
    <source>
        <dbReference type="PIRSR" id="PIRSR001529-1"/>
    </source>
</evidence>
<evidence type="ECO:0000256" key="8">
    <source>
        <dbReference type="ARBA" id="ARBA00022917"/>
    </source>
</evidence>
<evidence type="ECO:0000313" key="17">
    <source>
        <dbReference type="EMBL" id="OGK19789.1"/>
    </source>
</evidence>
<feature type="binding site" evidence="13">
    <location>
        <position position="377"/>
    </location>
    <ligand>
        <name>L-serine</name>
        <dbReference type="ChEBI" id="CHEBI:33384"/>
    </ligand>
</feature>
<dbReference type="InterPro" id="IPR002314">
    <property type="entry name" value="aa-tRNA-synt_IIb"/>
</dbReference>
<dbReference type="GO" id="GO:0005737">
    <property type="term" value="C:cytoplasm"/>
    <property type="evidence" value="ECO:0007669"/>
    <property type="project" value="UniProtKB-SubCell"/>
</dbReference>
<accession>A0A1F7GLJ4</accession>
<dbReference type="NCBIfam" id="TIGR00414">
    <property type="entry name" value="serS"/>
    <property type="match status" value="1"/>
</dbReference>
<keyword evidence="6 12" id="KW-0547">Nucleotide-binding</keyword>
<dbReference type="PRINTS" id="PR00981">
    <property type="entry name" value="TRNASYNTHSER"/>
</dbReference>
<proteinExistence type="inferred from homology"/>
<keyword evidence="8 12" id="KW-0648">Protein biosynthesis</keyword>
<dbReference type="CDD" id="cd00770">
    <property type="entry name" value="SerRS_core"/>
    <property type="match status" value="1"/>
</dbReference>
<dbReference type="EC" id="6.1.1.11" evidence="12"/>
<organism evidence="17 18">
    <name type="scientific">Candidatus Roizmanbacteria bacterium RIFCSPHIGHO2_01_FULL_39_24</name>
    <dbReference type="NCBI Taxonomy" id="1802032"/>
    <lineage>
        <taxon>Bacteria</taxon>
        <taxon>Candidatus Roizmaniibacteriota</taxon>
    </lineage>
</organism>
<dbReference type="SUPFAM" id="SSF46589">
    <property type="entry name" value="tRNA-binding arm"/>
    <property type="match status" value="1"/>
</dbReference>
<evidence type="ECO:0000256" key="1">
    <source>
        <dbReference type="ARBA" id="ARBA00004496"/>
    </source>
</evidence>
<feature type="binding site" evidence="13">
    <location>
        <position position="258"/>
    </location>
    <ligand>
        <name>L-serine</name>
        <dbReference type="ChEBI" id="CHEBI:33384"/>
    </ligand>
</feature>
<gene>
    <name evidence="12" type="primary">serS</name>
    <name evidence="17" type="ORF">A2799_02765</name>
</gene>
<evidence type="ECO:0000256" key="7">
    <source>
        <dbReference type="ARBA" id="ARBA00022840"/>
    </source>
</evidence>
<dbReference type="InterPro" id="IPR002317">
    <property type="entry name" value="Ser-tRNA-ligase_type_1"/>
</dbReference>
<dbReference type="GO" id="GO:0006434">
    <property type="term" value="P:seryl-tRNA aminoacylation"/>
    <property type="evidence" value="ECO:0007669"/>
    <property type="project" value="UniProtKB-UniRule"/>
</dbReference>
<evidence type="ECO:0000256" key="10">
    <source>
        <dbReference type="ARBA" id="ARBA00047929"/>
    </source>
</evidence>
<evidence type="ECO:0000256" key="2">
    <source>
        <dbReference type="ARBA" id="ARBA00005045"/>
    </source>
</evidence>
<comment type="caution">
    <text evidence="12">Lacks conserved residue(s) required for the propagation of feature annotation.</text>
</comment>
<evidence type="ECO:0000256" key="9">
    <source>
        <dbReference type="ARBA" id="ARBA00023146"/>
    </source>
</evidence>
<comment type="similarity">
    <text evidence="3 12">Belongs to the class-II aminoacyl-tRNA synthetase family. Type-1 seryl-tRNA synthetase subfamily.</text>
</comment>
<dbReference type="InterPro" id="IPR042103">
    <property type="entry name" value="SerRS_1_N_sf"/>
</dbReference>
<keyword evidence="7 12" id="KW-0067">ATP-binding</keyword>
<dbReference type="InterPro" id="IPR010978">
    <property type="entry name" value="tRNA-bd_arm"/>
</dbReference>
<feature type="coiled-coil region" evidence="15">
    <location>
        <begin position="67"/>
        <end position="94"/>
    </location>
</feature>
<dbReference type="EMBL" id="MFZH01000005">
    <property type="protein sequence ID" value="OGK19789.1"/>
    <property type="molecule type" value="Genomic_DNA"/>
</dbReference>
<evidence type="ECO:0000256" key="3">
    <source>
        <dbReference type="ARBA" id="ARBA00010728"/>
    </source>
</evidence>
<dbReference type="GO" id="GO:0005524">
    <property type="term" value="F:ATP binding"/>
    <property type="evidence" value="ECO:0007669"/>
    <property type="project" value="UniProtKB-UniRule"/>
</dbReference>
<name>A0A1F7GLJ4_9BACT</name>
<comment type="caution">
    <text evidence="17">The sequence shown here is derived from an EMBL/GenBank/DDBJ whole genome shotgun (WGS) entry which is preliminary data.</text>
</comment>
<keyword evidence="15" id="KW-0175">Coiled coil</keyword>